<protein>
    <submittedName>
        <fullName evidence="3">Excinuclease ABC C subunit domain protein</fullName>
    </submittedName>
</protein>
<feature type="domain" description="GIY-YIG" evidence="2">
    <location>
        <begin position="1"/>
        <end position="65"/>
    </location>
</feature>
<evidence type="ECO:0000313" key="3">
    <source>
        <dbReference type="EMBL" id="KKQ27662.1"/>
    </source>
</evidence>
<dbReference type="InterPro" id="IPR000305">
    <property type="entry name" value="GIY-YIG_endonuc"/>
</dbReference>
<sequence>MDNNLYIGYTKDLKNRLEEHNSGKADATKCRRPLKLIYYEACLNEQKAIQREKYFKTGFGRKYLKNRI</sequence>
<dbReference type="Gene3D" id="3.40.1440.10">
    <property type="entry name" value="GIY-YIG endonuclease"/>
    <property type="match status" value="1"/>
</dbReference>
<dbReference type="Pfam" id="PF01541">
    <property type="entry name" value="GIY-YIG"/>
    <property type="match status" value="1"/>
</dbReference>
<proteinExistence type="inferred from homology"/>
<dbReference type="InterPro" id="IPR050190">
    <property type="entry name" value="UPF0213_domain"/>
</dbReference>
<accession>A0A0G0GCH9</accession>
<dbReference type="STRING" id="1619046.US42_C0007G0053"/>
<evidence type="ECO:0000259" key="2">
    <source>
        <dbReference type="PROSITE" id="PS50164"/>
    </source>
</evidence>
<dbReference type="PANTHER" id="PTHR34477">
    <property type="entry name" value="UPF0213 PROTEIN YHBQ"/>
    <property type="match status" value="1"/>
</dbReference>
<organism evidence="3 4">
    <name type="scientific">Candidatus Magasanikbacteria bacterium GW2011_GWC2_37_14</name>
    <dbReference type="NCBI Taxonomy" id="1619046"/>
    <lineage>
        <taxon>Bacteria</taxon>
        <taxon>Candidatus Magasanikiibacteriota</taxon>
    </lineage>
</organism>
<name>A0A0G0GCH9_9BACT</name>
<gene>
    <name evidence="3" type="ORF">US42_C0007G0053</name>
</gene>
<comment type="similarity">
    <text evidence="1">Belongs to the UPF0213 family.</text>
</comment>
<dbReference type="PANTHER" id="PTHR34477:SF1">
    <property type="entry name" value="UPF0213 PROTEIN YHBQ"/>
    <property type="match status" value="1"/>
</dbReference>
<dbReference type="CDD" id="cd10449">
    <property type="entry name" value="GIY-YIG_SLX1_like"/>
    <property type="match status" value="1"/>
</dbReference>
<evidence type="ECO:0000313" key="4">
    <source>
        <dbReference type="Proteomes" id="UP000034849"/>
    </source>
</evidence>
<dbReference type="InterPro" id="IPR035901">
    <property type="entry name" value="GIY-YIG_endonuc_sf"/>
</dbReference>
<dbReference type="SUPFAM" id="SSF82771">
    <property type="entry name" value="GIY-YIG endonuclease"/>
    <property type="match status" value="1"/>
</dbReference>
<dbReference type="AlphaFoldDB" id="A0A0G0GCH9"/>
<dbReference type="EMBL" id="LBSX01000007">
    <property type="protein sequence ID" value="KKQ27662.1"/>
    <property type="molecule type" value="Genomic_DNA"/>
</dbReference>
<comment type="caution">
    <text evidence="3">The sequence shown here is derived from an EMBL/GenBank/DDBJ whole genome shotgun (WGS) entry which is preliminary data.</text>
</comment>
<dbReference type="Proteomes" id="UP000034849">
    <property type="component" value="Unassembled WGS sequence"/>
</dbReference>
<dbReference type="PROSITE" id="PS50164">
    <property type="entry name" value="GIY_YIG"/>
    <property type="match status" value="1"/>
</dbReference>
<reference evidence="3 4" key="1">
    <citation type="journal article" date="2015" name="Nature">
        <title>rRNA introns, odd ribosomes, and small enigmatic genomes across a large radiation of phyla.</title>
        <authorList>
            <person name="Brown C.T."/>
            <person name="Hug L.A."/>
            <person name="Thomas B.C."/>
            <person name="Sharon I."/>
            <person name="Castelle C.J."/>
            <person name="Singh A."/>
            <person name="Wilkins M.J."/>
            <person name="Williams K.H."/>
            <person name="Banfield J.F."/>
        </authorList>
    </citation>
    <scope>NUCLEOTIDE SEQUENCE [LARGE SCALE GENOMIC DNA]</scope>
</reference>
<evidence type="ECO:0000256" key="1">
    <source>
        <dbReference type="ARBA" id="ARBA00007435"/>
    </source>
</evidence>